<evidence type="ECO:0000313" key="7">
    <source>
        <dbReference type="Proteomes" id="UP000079169"/>
    </source>
</evidence>
<proteinExistence type="inferred from homology"/>
<evidence type="ECO:0000256" key="1">
    <source>
        <dbReference type="ARBA" id="ARBA00001964"/>
    </source>
</evidence>
<dbReference type="InterPro" id="IPR011603">
    <property type="entry name" value="2oxoglutarate_DH_E1"/>
</dbReference>
<dbReference type="PANTHER" id="PTHR23152">
    <property type="entry name" value="2-OXOGLUTARATE DEHYDROGENASE"/>
    <property type="match status" value="1"/>
</dbReference>
<dbReference type="GO" id="GO:0006099">
    <property type="term" value="P:tricarboxylic acid cycle"/>
    <property type="evidence" value="ECO:0007669"/>
    <property type="project" value="TreeGrafter"/>
</dbReference>
<dbReference type="Proteomes" id="UP000079169">
    <property type="component" value="Unplaced"/>
</dbReference>
<dbReference type="GeneID" id="103520097"/>
<dbReference type="GO" id="GO:0045252">
    <property type="term" value="C:oxoglutarate dehydrogenase complex"/>
    <property type="evidence" value="ECO:0007669"/>
    <property type="project" value="TreeGrafter"/>
</dbReference>
<dbReference type="STRING" id="121845.A0A1S4EP03"/>
<feature type="domain" description="Dehydrogenase E1 component" evidence="6">
    <location>
        <begin position="11"/>
        <end position="157"/>
    </location>
</feature>
<evidence type="ECO:0000313" key="8">
    <source>
        <dbReference type="RefSeq" id="XP_017303894.1"/>
    </source>
</evidence>
<evidence type="ECO:0000256" key="2">
    <source>
        <dbReference type="ARBA" id="ARBA00006936"/>
    </source>
</evidence>
<dbReference type="Pfam" id="PF00676">
    <property type="entry name" value="E1_dh"/>
    <property type="match status" value="1"/>
</dbReference>
<dbReference type="SUPFAM" id="SSF52518">
    <property type="entry name" value="Thiamin diphosphate-binding fold (THDP-binding)"/>
    <property type="match status" value="1"/>
</dbReference>
<dbReference type="InterPro" id="IPR029061">
    <property type="entry name" value="THDP-binding"/>
</dbReference>
<dbReference type="GO" id="GO:0004591">
    <property type="term" value="F:oxoglutarate dehydrogenase (succinyl-transferring) activity"/>
    <property type="evidence" value="ECO:0007669"/>
    <property type="project" value="TreeGrafter"/>
</dbReference>
<accession>A0A1S4EP03</accession>
<sequence>MVSFSILAGRLNVLANVCRKPLEQIFTQFAALEAADDGSGDVKYHLGTYIERLNRVTNKNIRLAVVANPSHLEAVDPVVQGKTRAEQFYRGDNEGKKVMSILLHGDAAFCGQGVVFETFHLSELPDYTTHGTIHIVANNQIGFTTDPRYSRSSPYCTGE</sequence>
<evidence type="ECO:0000259" key="6">
    <source>
        <dbReference type="Pfam" id="PF00676"/>
    </source>
</evidence>
<dbReference type="OMA" id="SPYCTGE"/>
<evidence type="ECO:0000256" key="5">
    <source>
        <dbReference type="ARBA" id="ARBA00023052"/>
    </source>
</evidence>
<gene>
    <name evidence="8" type="primary">LOC103520097</name>
</gene>
<dbReference type="GO" id="GO:0005739">
    <property type="term" value="C:mitochondrion"/>
    <property type="evidence" value="ECO:0007669"/>
    <property type="project" value="TreeGrafter"/>
</dbReference>
<comment type="similarity">
    <text evidence="2">Belongs to the alpha-ketoglutarate dehydrogenase family.</text>
</comment>
<comment type="cofactor">
    <cofactor evidence="1">
        <name>thiamine diphosphate</name>
        <dbReference type="ChEBI" id="CHEBI:58937"/>
    </cofactor>
</comment>
<dbReference type="InterPro" id="IPR001017">
    <property type="entry name" value="DH_E1"/>
</dbReference>
<dbReference type="KEGG" id="dci:103520097"/>
<keyword evidence="7" id="KW-1185">Reference proteome</keyword>
<keyword evidence="4" id="KW-0560">Oxidoreductase</keyword>
<organism evidence="7 8">
    <name type="scientific">Diaphorina citri</name>
    <name type="common">Asian citrus psyllid</name>
    <dbReference type="NCBI Taxonomy" id="121845"/>
    <lineage>
        <taxon>Eukaryota</taxon>
        <taxon>Metazoa</taxon>
        <taxon>Ecdysozoa</taxon>
        <taxon>Arthropoda</taxon>
        <taxon>Hexapoda</taxon>
        <taxon>Insecta</taxon>
        <taxon>Pterygota</taxon>
        <taxon>Neoptera</taxon>
        <taxon>Paraneoptera</taxon>
        <taxon>Hemiptera</taxon>
        <taxon>Sternorrhyncha</taxon>
        <taxon>Psylloidea</taxon>
        <taxon>Psyllidae</taxon>
        <taxon>Diaphorininae</taxon>
        <taxon>Diaphorina</taxon>
    </lineage>
</organism>
<dbReference type="PaxDb" id="121845-A0A1S4EP03"/>
<dbReference type="RefSeq" id="XP_017303894.1">
    <property type="nucleotide sequence ID" value="XM_017448405.2"/>
</dbReference>
<dbReference type="PANTHER" id="PTHR23152:SF4">
    <property type="entry name" value="2-OXOADIPATE DEHYDROGENASE COMPLEX COMPONENT E1"/>
    <property type="match status" value="1"/>
</dbReference>
<evidence type="ECO:0000256" key="4">
    <source>
        <dbReference type="ARBA" id="ARBA00023002"/>
    </source>
</evidence>
<reference evidence="8" key="1">
    <citation type="submission" date="2025-08" db="UniProtKB">
        <authorList>
            <consortium name="RefSeq"/>
        </authorList>
    </citation>
    <scope>IDENTIFICATION</scope>
</reference>
<name>A0A1S4EP03_DIACI</name>
<keyword evidence="3" id="KW-0809">Transit peptide</keyword>
<protein>
    <submittedName>
        <fullName evidence="8">2-oxoglutarate dehydrogenase-like, mitochondrial</fullName>
    </submittedName>
</protein>
<dbReference type="AlphaFoldDB" id="A0A1S4EP03"/>
<dbReference type="GO" id="GO:0030976">
    <property type="term" value="F:thiamine pyrophosphate binding"/>
    <property type="evidence" value="ECO:0007669"/>
    <property type="project" value="InterPro"/>
</dbReference>
<dbReference type="Gene3D" id="3.40.50.970">
    <property type="match status" value="1"/>
</dbReference>
<evidence type="ECO:0000256" key="3">
    <source>
        <dbReference type="ARBA" id="ARBA00022946"/>
    </source>
</evidence>
<keyword evidence="5" id="KW-0786">Thiamine pyrophosphate</keyword>